<dbReference type="GO" id="GO:0016020">
    <property type="term" value="C:membrane"/>
    <property type="evidence" value="ECO:0007669"/>
    <property type="project" value="TreeGrafter"/>
</dbReference>
<keyword evidence="3" id="KW-0808">Transferase</keyword>
<feature type="transmembrane region" description="Helical" evidence="1">
    <location>
        <begin position="84"/>
        <end position="110"/>
    </location>
</feature>
<gene>
    <name evidence="3" type="ORF">SAMN05660282_01406</name>
</gene>
<protein>
    <submittedName>
        <fullName evidence="3">Acyltransferase family protein</fullName>
    </submittedName>
</protein>
<dbReference type="PANTHER" id="PTHR23028">
    <property type="entry name" value="ACETYLTRANSFERASE"/>
    <property type="match status" value="1"/>
</dbReference>
<accession>A0A1I2TG77</accession>
<dbReference type="EMBL" id="FOPJ01000008">
    <property type="protein sequence ID" value="SFG62357.1"/>
    <property type="molecule type" value="Genomic_DNA"/>
</dbReference>
<dbReference type="InterPro" id="IPR050879">
    <property type="entry name" value="Acyltransferase_3"/>
</dbReference>
<dbReference type="Pfam" id="PF01757">
    <property type="entry name" value="Acyl_transf_3"/>
    <property type="match status" value="1"/>
</dbReference>
<evidence type="ECO:0000256" key="1">
    <source>
        <dbReference type="SAM" id="Phobius"/>
    </source>
</evidence>
<feature type="transmembrane region" description="Helical" evidence="1">
    <location>
        <begin position="130"/>
        <end position="150"/>
    </location>
</feature>
<feature type="transmembrane region" description="Helical" evidence="1">
    <location>
        <begin position="157"/>
        <end position="174"/>
    </location>
</feature>
<feature type="transmembrane region" description="Helical" evidence="1">
    <location>
        <begin position="300"/>
        <end position="322"/>
    </location>
</feature>
<keyword evidence="1" id="KW-1133">Transmembrane helix</keyword>
<proteinExistence type="predicted"/>
<feature type="transmembrane region" description="Helical" evidence="1">
    <location>
        <begin position="12"/>
        <end position="32"/>
    </location>
</feature>
<feature type="transmembrane region" description="Helical" evidence="1">
    <location>
        <begin position="261"/>
        <end position="280"/>
    </location>
</feature>
<dbReference type="InterPro" id="IPR002656">
    <property type="entry name" value="Acyl_transf_3_dom"/>
</dbReference>
<evidence type="ECO:0000313" key="4">
    <source>
        <dbReference type="Proteomes" id="UP000199065"/>
    </source>
</evidence>
<dbReference type="GO" id="GO:0016747">
    <property type="term" value="F:acyltransferase activity, transferring groups other than amino-acyl groups"/>
    <property type="evidence" value="ECO:0007669"/>
    <property type="project" value="InterPro"/>
</dbReference>
<keyword evidence="3" id="KW-0012">Acyltransferase</keyword>
<reference evidence="3 4" key="1">
    <citation type="submission" date="2016-10" db="EMBL/GenBank/DDBJ databases">
        <authorList>
            <person name="de Groot N.N."/>
        </authorList>
    </citation>
    <scope>NUCLEOTIDE SEQUENCE [LARGE SCALE GENOMIC DNA]</scope>
    <source>
        <strain>J11</strain>
        <strain evidence="4">PG 39</strain>
    </source>
</reference>
<feature type="domain" description="Acyltransferase 3" evidence="2">
    <location>
        <begin position="11"/>
        <end position="342"/>
    </location>
</feature>
<dbReference type="PANTHER" id="PTHR23028:SF53">
    <property type="entry name" value="ACYL_TRANSF_3 DOMAIN-CONTAINING PROTEIN"/>
    <property type="match status" value="1"/>
</dbReference>
<feature type="transmembrane region" description="Helical" evidence="1">
    <location>
        <begin position="328"/>
        <end position="348"/>
    </location>
</feature>
<keyword evidence="4" id="KW-1185">Reference proteome</keyword>
<organism evidence="3 4">
    <name type="scientific">Corynebacterium spheniscorum</name>
    <dbReference type="NCBI Taxonomy" id="185761"/>
    <lineage>
        <taxon>Bacteria</taxon>
        <taxon>Bacillati</taxon>
        <taxon>Actinomycetota</taxon>
        <taxon>Actinomycetes</taxon>
        <taxon>Mycobacteriales</taxon>
        <taxon>Corynebacteriaceae</taxon>
        <taxon>Corynebacterium</taxon>
    </lineage>
</organism>
<dbReference type="GO" id="GO:0009103">
    <property type="term" value="P:lipopolysaccharide biosynthetic process"/>
    <property type="evidence" value="ECO:0007669"/>
    <property type="project" value="TreeGrafter"/>
</dbReference>
<keyword evidence="1" id="KW-0472">Membrane</keyword>
<feature type="transmembrane region" description="Helical" evidence="1">
    <location>
        <begin position="224"/>
        <end position="241"/>
    </location>
</feature>
<dbReference type="RefSeq" id="WP_092285854.1">
    <property type="nucleotide sequence ID" value="NZ_FOPJ01000008.1"/>
</dbReference>
<evidence type="ECO:0000313" key="3">
    <source>
        <dbReference type="EMBL" id="SFG62357.1"/>
    </source>
</evidence>
<evidence type="ECO:0000259" key="2">
    <source>
        <dbReference type="Pfam" id="PF01757"/>
    </source>
</evidence>
<dbReference type="AlphaFoldDB" id="A0A1I2TG77"/>
<keyword evidence="1" id="KW-0812">Transmembrane</keyword>
<dbReference type="STRING" id="185761.SAMN05660282_01406"/>
<name>A0A1I2TG77_9CORY</name>
<feature type="transmembrane region" description="Helical" evidence="1">
    <location>
        <begin position="44"/>
        <end position="64"/>
    </location>
</feature>
<dbReference type="OrthoDB" id="5242306at2"/>
<sequence>MAQSYATRFVPSLEGLRGIAALGILLTHVAFQTHLDPRSLIGGMLARFDFFVALFFSLSAFVLWRKYRAHGTRGYLRHRASRILPAYLVCVVTILLFLPGMNASASAILANLTLTQVFHPDALLPGLTHLWSLSVEVSFYLLLPLLLWGFQRLNASARLLGILGLALLGPLWILSCETLFPGAELNLQLIPLSYLPWLALGLFAAEVETRVIPRTRSWSARRVLMLRLSAWAGALLVALVASRESFGPIGLVHPSPTEFLARILAGTLFAALILLPYALIQEHRTLLTTPAALRVGRWSYSLFLWHVGVLALVFPLLGIPLFSGHTLLVGALTIALSLVISWASYEWIEKPCRSWFRSKA</sequence>
<dbReference type="Proteomes" id="UP000199065">
    <property type="component" value="Unassembled WGS sequence"/>
</dbReference>